<comment type="caution">
    <text evidence="2">The sequence shown here is derived from an EMBL/GenBank/DDBJ whole genome shotgun (WGS) entry which is preliminary data.</text>
</comment>
<evidence type="ECO:0000313" key="3">
    <source>
        <dbReference type="Proteomes" id="UP000281261"/>
    </source>
</evidence>
<evidence type="ECO:0000313" key="2">
    <source>
        <dbReference type="EMBL" id="RLC35838.1"/>
    </source>
</evidence>
<sequence>MDEILAKIATIETKLDNLERRLFGNGEEGIVERLRKVENQLTESKAINKYKYILIQMGFWFASMVFGAGLVWRFVK</sequence>
<protein>
    <submittedName>
        <fullName evidence="2">Uncharacterized protein</fullName>
    </submittedName>
</protein>
<feature type="transmembrane region" description="Helical" evidence="1">
    <location>
        <begin position="52"/>
        <end position="75"/>
    </location>
</feature>
<accession>A0A420ZB46</accession>
<organism evidence="2 3">
    <name type="scientific">candidate division Kazan bacterium</name>
    <dbReference type="NCBI Taxonomy" id="2202143"/>
    <lineage>
        <taxon>Bacteria</taxon>
        <taxon>Bacteria division Kazan-3B-28</taxon>
    </lineage>
</organism>
<keyword evidence="1" id="KW-1133">Transmembrane helix</keyword>
<reference evidence="2 3" key="1">
    <citation type="submission" date="2018-06" db="EMBL/GenBank/DDBJ databases">
        <title>Extensive metabolic versatility and redundancy in microbially diverse, dynamic hydrothermal sediments.</title>
        <authorList>
            <person name="Dombrowski N."/>
            <person name="Teske A."/>
            <person name="Baker B.J."/>
        </authorList>
    </citation>
    <scope>NUCLEOTIDE SEQUENCE [LARGE SCALE GENOMIC DNA]</scope>
    <source>
        <strain evidence="2">B79_G16</strain>
    </source>
</reference>
<name>A0A420ZB46_UNCK3</name>
<evidence type="ECO:0000256" key="1">
    <source>
        <dbReference type="SAM" id="Phobius"/>
    </source>
</evidence>
<dbReference type="AlphaFoldDB" id="A0A420ZB46"/>
<dbReference type="Proteomes" id="UP000281261">
    <property type="component" value="Unassembled WGS sequence"/>
</dbReference>
<keyword evidence="1" id="KW-0472">Membrane</keyword>
<gene>
    <name evidence="2" type="ORF">DRH29_05685</name>
</gene>
<dbReference type="EMBL" id="QMNG01000113">
    <property type="protein sequence ID" value="RLC35838.1"/>
    <property type="molecule type" value="Genomic_DNA"/>
</dbReference>
<proteinExistence type="predicted"/>
<keyword evidence="1" id="KW-0812">Transmembrane</keyword>